<keyword evidence="4 5" id="KW-0472">Membrane</keyword>
<protein>
    <submittedName>
        <fullName evidence="6">Thiosulfate dehydrogenase [quinone] large subunit</fullName>
        <ecNumber evidence="6">1.8.5.2</ecNumber>
    </submittedName>
</protein>
<sequence length="165" mass="18457">MTVAERWLAILRILMGLLFVESGVHKLSWGGTGERLPIPAVSERWQEALPKRLLEFAQKNPIGWYRAFLYHTAIPNGRLFASLVAWGELLLGLALALGLLARFASFAGFFLAGNYFLADFWMGLCQRNLGLLLLTIFLILGSANAGRCWGVDHWLFPPKKRDPSA</sequence>
<feature type="transmembrane region" description="Helical" evidence="5">
    <location>
        <begin position="89"/>
        <end position="117"/>
    </location>
</feature>
<evidence type="ECO:0000256" key="2">
    <source>
        <dbReference type="ARBA" id="ARBA00022692"/>
    </source>
</evidence>
<evidence type="ECO:0000256" key="1">
    <source>
        <dbReference type="ARBA" id="ARBA00004141"/>
    </source>
</evidence>
<keyword evidence="6" id="KW-0560">Oxidoreductase</keyword>
<proteinExistence type="predicted"/>
<accession>A0A5E6MFJ9</accession>
<keyword evidence="3 5" id="KW-1133">Transmembrane helix</keyword>
<feature type="transmembrane region" description="Helical" evidence="5">
    <location>
        <begin position="129"/>
        <end position="146"/>
    </location>
</feature>
<dbReference type="AlphaFoldDB" id="A0A5E6MFJ9"/>
<dbReference type="PANTHER" id="PTHR39157">
    <property type="entry name" value="INTEGRAL MEMBRANE PROTEIN-RELATED"/>
    <property type="match status" value="1"/>
</dbReference>
<evidence type="ECO:0000313" key="7">
    <source>
        <dbReference type="Proteomes" id="UP000334923"/>
    </source>
</evidence>
<keyword evidence="7" id="KW-1185">Reference proteome</keyword>
<name>A0A5E6MFJ9_9BACT</name>
<reference evidence="6 7" key="1">
    <citation type="submission" date="2019-09" db="EMBL/GenBank/DDBJ databases">
        <authorList>
            <person name="Cremers G."/>
        </authorList>
    </citation>
    <scope>NUCLEOTIDE SEQUENCE [LARGE SCALE GENOMIC DNA]</scope>
    <source>
        <strain evidence="6">4A</strain>
    </source>
</reference>
<keyword evidence="2 5" id="KW-0812">Transmembrane</keyword>
<evidence type="ECO:0000256" key="5">
    <source>
        <dbReference type="SAM" id="Phobius"/>
    </source>
</evidence>
<evidence type="ECO:0000313" key="6">
    <source>
        <dbReference type="EMBL" id="VVM07011.1"/>
    </source>
</evidence>
<dbReference type="PANTHER" id="PTHR39157:SF1">
    <property type="entry name" value="DOXX FAMILY PROTEIN"/>
    <property type="match status" value="1"/>
</dbReference>
<dbReference type="InterPro" id="IPR032808">
    <property type="entry name" value="DoxX"/>
</dbReference>
<dbReference type="EMBL" id="CABFVA020000079">
    <property type="protein sequence ID" value="VVM07011.1"/>
    <property type="molecule type" value="Genomic_DNA"/>
</dbReference>
<dbReference type="GO" id="GO:0043831">
    <property type="term" value="F:thiosulfate dehydrogenase (quinone) activity"/>
    <property type="evidence" value="ECO:0007669"/>
    <property type="project" value="UniProtKB-EC"/>
</dbReference>
<dbReference type="Proteomes" id="UP000334923">
    <property type="component" value="Unassembled WGS sequence"/>
</dbReference>
<evidence type="ECO:0000256" key="3">
    <source>
        <dbReference type="ARBA" id="ARBA00022989"/>
    </source>
</evidence>
<dbReference type="EC" id="1.8.5.2" evidence="6"/>
<evidence type="ECO:0000256" key="4">
    <source>
        <dbReference type="ARBA" id="ARBA00023136"/>
    </source>
</evidence>
<comment type="subcellular location">
    <subcellularLocation>
        <location evidence="1">Membrane</location>
        <topology evidence="1">Multi-pass membrane protein</topology>
    </subcellularLocation>
</comment>
<dbReference type="Pfam" id="PF07681">
    <property type="entry name" value="DoxX"/>
    <property type="match status" value="1"/>
</dbReference>
<dbReference type="GO" id="GO:0016020">
    <property type="term" value="C:membrane"/>
    <property type="evidence" value="ECO:0007669"/>
    <property type="project" value="UniProtKB-SubCell"/>
</dbReference>
<gene>
    <name evidence="6" type="primary">doxD</name>
    <name evidence="6" type="ORF">MAMT_01504</name>
</gene>
<dbReference type="RefSeq" id="WP_142660338.1">
    <property type="nucleotide sequence ID" value="NZ_CABFVA020000079.1"/>
</dbReference>
<dbReference type="OrthoDB" id="26941at2"/>
<organism evidence="6 7">
    <name type="scientific">Methylacidimicrobium tartarophylax</name>
    <dbReference type="NCBI Taxonomy" id="1041768"/>
    <lineage>
        <taxon>Bacteria</taxon>
        <taxon>Pseudomonadati</taxon>
        <taxon>Verrucomicrobiota</taxon>
        <taxon>Methylacidimicrobium</taxon>
    </lineage>
</organism>